<dbReference type="GO" id="GO:0004672">
    <property type="term" value="F:protein kinase activity"/>
    <property type="evidence" value="ECO:0007669"/>
    <property type="project" value="UniProtKB-ARBA"/>
</dbReference>
<accession>A0A510XYR4</accession>
<keyword evidence="5" id="KW-1185">Reference proteome</keyword>
<comment type="caution">
    <text evidence="4">The sequence shown here is derived from an EMBL/GenBank/DDBJ whole genome shotgun (WGS) entry which is preliminary data.</text>
</comment>
<evidence type="ECO:0000256" key="2">
    <source>
        <dbReference type="PROSITE-ProRule" id="PRU00110"/>
    </source>
</evidence>
<dbReference type="EMBL" id="BJUM01000034">
    <property type="protein sequence ID" value="GEK56206.1"/>
    <property type="molecule type" value="Genomic_DNA"/>
</dbReference>
<dbReference type="AlphaFoldDB" id="A0A510XYR4"/>
<sequence length="123" mass="13732">MPIPEEYIDNSITQSHVLAQLEQDVGSLTLVRLVNLFINELEEMLTRLDAAIEEQNVDKIKEIMHVLKNSAALYGAMTLAALASQLHDSPPVNIKENISAAQIVQHNLEKTHDAYQLMAKNIT</sequence>
<dbReference type="OrthoDB" id="6313555at2"/>
<dbReference type="InterPro" id="IPR036641">
    <property type="entry name" value="HPT_dom_sf"/>
</dbReference>
<feature type="modified residue" description="Phosphohistidine" evidence="2">
    <location>
        <position position="65"/>
    </location>
</feature>
<evidence type="ECO:0000259" key="3">
    <source>
        <dbReference type="PROSITE" id="PS50894"/>
    </source>
</evidence>
<feature type="domain" description="HPt" evidence="3">
    <location>
        <begin position="26"/>
        <end position="123"/>
    </location>
</feature>
<keyword evidence="1" id="KW-0902">Two-component regulatory system</keyword>
<dbReference type="GO" id="GO:0000160">
    <property type="term" value="P:phosphorelay signal transduction system"/>
    <property type="evidence" value="ECO:0007669"/>
    <property type="project" value="UniProtKB-KW"/>
</dbReference>
<organism evidence="4 5">
    <name type="scientific">Pseudoalteromonas espejiana</name>
    <dbReference type="NCBI Taxonomy" id="28107"/>
    <lineage>
        <taxon>Bacteria</taxon>
        <taxon>Pseudomonadati</taxon>
        <taxon>Pseudomonadota</taxon>
        <taxon>Gammaproteobacteria</taxon>
        <taxon>Alteromonadales</taxon>
        <taxon>Pseudoalteromonadaceae</taxon>
        <taxon>Pseudoalteromonas</taxon>
    </lineage>
</organism>
<keyword evidence="2" id="KW-0597">Phosphoprotein</keyword>
<dbReference type="InterPro" id="IPR008207">
    <property type="entry name" value="Sig_transdc_His_kin_Hpt_dom"/>
</dbReference>
<dbReference type="SUPFAM" id="SSF47226">
    <property type="entry name" value="Histidine-containing phosphotransfer domain, HPT domain"/>
    <property type="match status" value="1"/>
</dbReference>
<dbReference type="Proteomes" id="UP000321419">
    <property type="component" value="Unassembled WGS sequence"/>
</dbReference>
<dbReference type="PROSITE" id="PS50894">
    <property type="entry name" value="HPT"/>
    <property type="match status" value="1"/>
</dbReference>
<dbReference type="Pfam" id="PF01627">
    <property type="entry name" value="Hpt"/>
    <property type="match status" value="1"/>
</dbReference>
<evidence type="ECO:0000313" key="4">
    <source>
        <dbReference type="EMBL" id="GEK56206.1"/>
    </source>
</evidence>
<gene>
    <name evidence="4" type="ORF">PES01_30510</name>
</gene>
<dbReference type="Gene3D" id="1.20.120.160">
    <property type="entry name" value="HPT domain"/>
    <property type="match status" value="1"/>
</dbReference>
<reference evidence="4 5" key="1">
    <citation type="submission" date="2019-07" db="EMBL/GenBank/DDBJ databases">
        <title>Whole genome shotgun sequence of Pseudoalteromonas espejiana NBRC 102222.</title>
        <authorList>
            <person name="Hosoyama A."/>
            <person name="Uohara A."/>
            <person name="Ohji S."/>
            <person name="Ichikawa N."/>
        </authorList>
    </citation>
    <scope>NUCLEOTIDE SEQUENCE [LARGE SCALE GENOMIC DNA]</scope>
    <source>
        <strain evidence="4 5">NBRC 102222</strain>
    </source>
</reference>
<protein>
    <recommendedName>
        <fullName evidence="3">HPt domain-containing protein</fullName>
    </recommendedName>
</protein>
<evidence type="ECO:0000313" key="5">
    <source>
        <dbReference type="Proteomes" id="UP000321419"/>
    </source>
</evidence>
<dbReference type="RefSeq" id="WP_089347160.1">
    <property type="nucleotide sequence ID" value="NZ_BJUM01000034.1"/>
</dbReference>
<name>A0A510XYR4_9GAMM</name>
<evidence type="ECO:0000256" key="1">
    <source>
        <dbReference type="ARBA" id="ARBA00023012"/>
    </source>
</evidence>
<proteinExistence type="predicted"/>